<evidence type="ECO:0000313" key="1">
    <source>
        <dbReference type="EMBL" id="SVE47818.1"/>
    </source>
</evidence>
<feature type="non-terminal residue" evidence="1">
    <location>
        <position position="1"/>
    </location>
</feature>
<accession>A0A383DVE7</accession>
<dbReference type="EMBL" id="UINC01220068">
    <property type="protein sequence ID" value="SVE47818.1"/>
    <property type="molecule type" value="Genomic_DNA"/>
</dbReference>
<name>A0A383DVE7_9ZZZZ</name>
<dbReference type="AlphaFoldDB" id="A0A383DVE7"/>
<protein>
    <submittedName>
        <fullName evidence="1">Uncharacterized protein</fullName>
    </submittedName>
</protein>
<sequence length="32" mass="3753">VARRPPPELPEDELELLEELLLPEDKLELLED</sequence>
<gene>
    <name evidence="1" type="ORF">METZ01_LOCUS500672</name>
</gene>
<proteinExistence type="predicted"/>
<reference evidence="1" key="1">
    <citation type="submission" date="2018-05" db="EMBL/GenBank/DDBJ databases">
        <authorList>
            <person name="Lanie J.A."/>
            <person name="Ng W.-L."/>
            <person name="Kazmierczak K.M."/>
            <person name="Andrzejewski T.M."/>
            <person name="Davidsen T.M."/>
            <person name="Wayne K.J."/>
            <person name="Tettelin H."/>
            <person name="Glass J.I."/>
            <person name="Rusch D."/>
            <person name="Podicherti R."/>
            <person name="Tsui H.-C.T."/>
            <person name="Winkler M.E."/>
        </authorList>
    </citation>
    <scope>NUCLEOTIDE SEQUENCE</scope>
</reference>
<organism evidence="1">
    <name type="scientific">marine metagenome</name>
    <dbReference type="NCBI Taxonomy" id="408172"/>
    <lineage>
        <taxon>unclassified sequences</taxon>
        <taxon>metagenomes</taxon>
        <taxon>ecological metagenomes</taxon>
    </lineage>
</organism>
<feature type="non-terminal residue" evidence="1">
    <location>
        <position position="32"/>
    </location>
</feature>